<dbReference type="InterPro" id="IPR035897">
    <property type="entry name" value="Toll_tir_struct_dom_sf"/>
</dbReference>
<dbReference type="EnsemblBacteria" id="AAM72693">
    <property type="protein sequence ID" value="AAM72693"/>
    <property type="gene ID" value="CT1466"/>
</dbReference>
<dbReference type="GO" id="GO:0007165">
    <property type="term" value="P:signal transduction"/>
    <property type="evidence" value="ECO:0007669"/>
    <property type="project" value="InterPro"/>
</dbReference>
<dbReference type="RefSeq" id="WP_010933132.1">
    <property type="nucleotide sequence ID" value="NC_002932.3"/>
</dbReference>
<protein>
    <submittedName>
        <fullName evidence="2">TIR domain protein</fullName>
    </submittedName>
</protein>
<dbReference type="OrthoDB" id="1098242at2"/>
<evidence type="ECO:0000313" key="2">
    <source>
        <dbReference type="EMBL" id="AAM72693.1"/>
    </source>
</evidence>
<feature type="domain" description="TIR" evidence="1">
    <location>
        <begin position="1"/>
        <end position="135"/>
    </location>
</feature>
<reference evidence="2 3" key="1">
    <citation type="journal article" date="2002" name="Proc. Natl. Acad. Sci. U.S.A.">
        <title>The complete genome sequence of Chlorobium tepidum TLS, a photosynthetic, anaerobic, green-sulfur bacterium.</title>
        <authorList>
            <person name="Eisen J.A."/>
            <person name="Nelson K.E."/>
            <person name="Paulsen I.T."/>
            <person name="Heidelberg J.F."/>
            <person name="Wu M."/>
            <person name="Dodson R.J."/>
            <person name="Deboy R."/>
            <person name="Gwinn M.L."/>
            <person name="Nelson W.C."/>
            <person name="Haft D.H."/>
            <person name="Hickey E.K."/>
            <person name="Peterson J.D."/>
            <person name="Durkin A.S."/>
            <person name="Kolonay J.L."/>
            <person name="Yang F."/>
            <person name="Holt I."/>
            <person name="Umayam L.A."/>
            <person name="Mason T."/>
            <person name="Brenner M."/>
            <person name="Shea T.P."/>
            <person name="Parksey D."/>
            <person name="Nierman W.C."/>
            <person name="Feldblyum T.V."/>
            <person name="Hansen C.L."/>
            <person name="Craven M.B."/>
            <person name="Radune D."/>
            <person name="Vamathevan J."/>
            <person name="Khouri H."/>
            <person name="White O."/>
            <person name="Gruber T.M."/>
            <person name="Ketchum K.A."/>
            <person name="Venter J.C."/>
            <person name="Tettelin H."/>
            <person name="Bryant D.A."/>
            <person name="Fraser C.M."/>
        </authorList>
    </citation>
    <scope>NUCLEOTIDE SEQUENCE [LARGE SCALE GENOMIC DNA]</scope>
    <source>
        <strain evidence="3">ATCC 49652 / DSM 12025 / NBRC 103806 / TLS</strain>
    </source>
</reference>
<evidence type="ECO:0000259" key="1">
    <source>
        <dbReference type="PROSITE" id="PS50104"/>
    </source>
</evidence>
<dbReference type="EMBL" id="AE006470">
    <property type="protein sequence ID" value="AAM72693.1"/>
    <property type="molecule type" value="Genomic_DNA"/>
</dbReference>
<keyword evidence="3" id="KW-1185">Reference proteome</keyword>
<dbReference type="SUPFAM" id="SSF52200">
    <property type="entry name" value="Toll/Interleukin receptor TIR domain"/>
    <property type="match status" value="1"/>
</dbReference>
<dbReference type="InterPro" id="IPR000157">
    <property type="entry name" value="TIR_dom"/>
</dbReference>
<dbReference type="Proteomes" id="UP000001007">
    <property type="component" value="Chromosome"/>
</dbReference>
<dbReference type="PATRIC" id="fig|194439.7.peg.1331"/>
<dbReference type="AlphaFoldDB" id="Q8KCF6"/>
<gene>
    <name evidence="2" type="ordered locus">CT1466</name>
</gene>
<organism evidence="2 3">
    <name type="scientific">Chlorobaculum tepidum (strain ATCC 49652 / DSM 12025 / NBRC 103806 / TLS)</name>
    <name type="common">Chlorobium tepidum</name>
    <dbReference type="NCBI Taxonomy" id="194439"/>
    <lineage>
        <taxon>Bacteria</taxon>
        <taxon>Pseudomonadati</taxon>
        <taxon>Chlorobiota</taxon>
        <taxon>Chlorobiia</taxon>
        <taxon>Chlorobiales</taxon>
        <taxon>Chlorobiaceae</taxon>
        <taxon>Chlorobaculum</taxon>
    </lineage>
</organism>
<dbReference type="Pfam" id="PF13676">
    <property type="entry name" value="TIR_2"/>
    <property type="match status" value="1"/>
</dbReference>
<evidence type="ECO:0000313" key="3">
    <source>
        <dbReference type="Proteomes" id="UP000001007"/>
    </source>
</evidence>
<name>Q8KCF6_CHLTE</name>
<dbReference type="HOGENOM" id="CLU_885100_0_0_10"/>
<dbReference type="KEGG" id="cte:CT1466"/>
<accession>Q8KCF6</accession>
<proteinExistence type="predicted"/>
<dbReference type="PROSITE" id="PS50104">
    <property type="entry name" value="TIR"/>
    <property type="match status" value="1"/>
</dbReference>
<sequence length="315" mass="35159">MSPKVFVSHASEDKDRFVLQFAERLRQKGIDAWLDKWEMLPGDSLVDKIFEEGIKEAKAVIVVLSKFSVEKPWVREELNAAFVKRINNGSKLIPIVIDDCEVPEALKSTLWEPIADLSAYDKSFDRIVASIYGANDRPPIGPQPEYVQSFVQAIGNLNNIDSLVLRFSCEEVLKTGNAFVNPERVFLKDDKPILPEDELKDSLEILDGGGYIKLMRTLGGGFFPYQITTYGFDVYANASIPDYQGKIAAVVSAIVNEKLMSNAKIQERLKENKIIVDHILNVLENKGHIKQSKMIGGLSEIFNVSPSLKRALSGG</sequence>
<dbReference type="SMART" id="SM00255">
    <property type="entry name" value="TIR"/>
    <property type="match status" value="1"/>
</dbReference>
<dbReference type="eggNOG" id="COG4916">
    <property type="taxonomic scope" value="Bacteria"/>
</dbReference>
<dbReference type="Gene3D" id="3.40.50.10140">
    <property type="entry name" value="Toll/interleukin-1 receptor homology (TIR) domain"/>
    <property type="match status" value="1"/>
</dbReference>